<protein>
    <submittedName>
        <fullName evidence="1">Uncharacterized protein</fullName>
    </submittedName>
</protein>
<accession>A0A6C0JL08</accession>
<dbReference type="AlphaFoldDB" id="A0A6C0JL08"/>
<sequence length="360" mass="43848">MNENVIHNINDKYYKELKCKYMKDWSREWFMYIERNPLNVIWNFEFITANNNVTIELLLENPKYNWCLNTFCYNENVSVDIMQKYKEHIKWNYSFLSLNRNITLEFVIKNIHNNWNFNMLSKSRNISINEILNNPQYNWNYNNVILRPDLTLEIINNFPNINWNYNLLSANPNIKWEDIIEPNNNIIMDFISISNNKNITPQIVENNPFYPWDFLILSKNKNFDIDYVINFPNRNWDVFLLCSNDSLLWDKIIEKNTKNNITNIIHKNIEFYMKLNKNFNWDVLEYGIKNNLINKNNVKICPRSFEKERIEYFLYRENQVKYINKIKDELMELFIRPDNINHSIKLGILPDYSVWGKHNN</sequence>
<proteinExistence type="predicted"/>
<reference evidence="1" key="1">
    <citation type="journal article" date="2020" name="Nature">
        <title>Giant virus diversity and host interactions through global metagenomics.</title>
        <authorList>
            <person name="Schulz F."/>
            <person name="Roux S."/>
            <person name="Paez-Espino D."/>
            <person name="Jungbluth S."/>
            <person name="Walsh D.A."/>
            <person name="Denef V.J."/>
            <person name="McMahon K.D."/>
            <person name="Konstantinidis K.T."/>
            <person name="Eloe-Fadrosh E.A."/>
            <person name="Kyrpides N.C."/>
            <person name="Woyke T."/>
        </authorList>
    </citation>
    <scope>NUCLEOTIDE SEQUENCE</scope>
    <source>
        <strain evidence="1">GVMAG-M-3300027747-57</strain>
    </source>
</reference>
<evidence type="ECO:0000313" key="1">
    <source>
        <dbReference type="EMBL" id="QHU06342.1"/>
    </source>
</evidence>
<dbReference type="EMBL" id="MN740432">
    <property type="protein sequence ID" value="QHU06342.1"/>
    <property type="molecule type" value="Genomic_DNA"/>
</dbReference>
<organism evidence="1">
    <name type="scientific">viral metagenome</name>
    <dbReference type="NCBI Taxonomy" id="1070528"/>
    <lineage>
        <taxon>unclassified sequences</taxon>
        <taxon>metagenomes</taxon>
        <taxon>organismal metagenomes</taxon>
    </lineage>
</organism>
<name>A0A6C0JL08_9ZZZZ</name>